<evidence type="ECO:0000313" key="2">
    <source>
        <dbReference type="EMBL" id="THH05005.1"/>
    </source>
</evidence>
<dbReference type="OrthoDB" id="2536866at2759"/>
<dbReference type="Proteomes" id="UP000310158">
    <property type="component" value="Unassembled WGS sequence"/>
</dbReference>
<gene>
    <name evidence="2" type="ORF">EW146_g10015</name>
</gene>
<protein>
    <submittedName>
        <fullName evidence="2">Uncharacterized protein</fullName>
    </submittedName>
</protein>
<feature type="compositionally biased region" description="Low complexity" evidence="1">
    <location>
        <begin position="93"/>
        <end position="110"/>
    </location>
</feature>
<keyword evidence="3" id="KW-1185">Reference proteome</keyword>
<feature type="non-terminal residue" evidence="2">
    <location>
        <position position="1"/>
    </location>
</feature>
<organism evidence="2 3">
    <name type="scientific">Bondarzewia mesenterica</name>
    <dbReference type="NCBI Taxonomy" id="1095465"/>
    <lineage>
        <taxon>Eukaryota</taxon>
        <taxon>Fungi</taxon>
        <taxon>Dikarya</taxon>
        <taxon>Basidiomycota</taxon>
        <taxon>Agaricomycotina</taxon>
        <taxon>Agaricomycetes</taxon>
        <taxon>Russulales</taxon>
        <taxon>Bondarzewiaceae</taxon>
        <taxon>Bondarzewia</taxon>
    </lineage>
</organism>
<feature type="region of interest" description="Disordered" evidence="1">
    <location>
        <begin position="90"/>
        <end position="111"/>
    </location>
</feature>
<comment type="caution">
    <text evidence="2">The sequence shown here is derived from an EMBL/GenBank/DDBJ whole genome shotgun (WGS) entry which is preliminary data.</text>
</comment>
<sequence length="248" mass="27858">FPGSNRAPPTFTTLPAHILLTIVYHTFPQTSRLDEGRDERQRKTIYWLSVSLRLVNRALYIACMHVLRSTYLPAYTSLIRPPYTSDPFPLSPIPSNHPSSSSSPSDLTSPPLIPSAHRETTILDLFIALKVREDVWSDASELHLERAESFRDLFDLMQPRARCEDLVQFYGARAGLISPSTSISARSAIPFAALTVAFSPRSVGLVWSPEHGKGKRTIVQAQRARDEPLEVAAKKLVKELREWIAVNR</sequence>
<reference evidence="2 3" key="1">
    <citation type="submission" date="2019-02" db="EMBL/GenBank/DDBJ databases">
        <title>Genome sequencing of the rare red list fungi Bondarzewia mesenterica.</title>
        <authorList>
            <person name="Buettner E."/>
            <person name="Kellner H."/>
        </authorList>
    </citation>
    <scope>NUCLEOTIDE SEQUENCE [LARGE SCALE GENOMIC DNA]</scope>
    <source>
        <strain evidence="2 3">DSM 108281</strain>
    </source>
</reference>
<evidence type="ECO:0000313" key="3">
    <source>
        <dbReference type="Proteomes" id="UP000310158"/>
    </source>
</evidence>
<dbReference type="EMBL" id="SGPL01001067">
    <property type="protein sequence ID" value="THH05005.1"/>
    <property type="molecule type" value="Genomic_DNA"/>
</dbReference>
<name>A0A4S4L1D3_9AGAM</name>
<proteinExistence type="predicted"/>
<dbReference type="AlphaFoldDB" id="A0A4S4L1D3"/>
<accession>A0A4S4L1D3</accession>
<evidence type="ECO:0000256" key="1">
    <source>
        <dbReference type="SAM" id="MobiDB-lite"/>
    </source>
</evidence>